<dbReference type="AlphaFoldDB" id="A0A1E7FL10"/>
<dbReference type="KEGG" id="fcy:FRACYDRAFT_268470"/>
<dbReference type="InParanoid" id="A0A1E7FL10"/>
<sequence>MQNVAINVSYTHSKTTTTASTINQPQQIANWLKNHVAFGAGDWLTMSEDLLDNNNDGATTKQQQQQPIKPSAVPKNGLYDYILASETTYSESAAKETAELLSRHLKPGTGIAYISTKRYYFGVGGGTRCLCDALHKNTTHKFHIETLEVYDNGAGNIRELLLVKSLS</sequence>
<organism evidence="1 2">
    <name type="scientific">Fragilariopsis cylindrus CCMP1102</name>
    <dbReference type="NCBI Taxonomy" id="635003"/>
    <lineage>
        <taxon>Eukaryota</taxon>
        <taxon>Sar</taxon>
        <taxon>Stramenopiles</taxon>
        <taxon>Ochrophyta</taxon>
        <taxon>Bacillariophyta</taxon>
        <taxon>Bacillariophyceae</taxon>
        <taxon>Bacillariophycidae</taxon>
        <taxon>Bacillariales</taxon>
        <taxon>Bacillariaceae</taxon>
        <taxon>Fragilariopsis</taxon>
    </lineage>
</organism>
<dbReference type="InterPro" id="IPR029063">
    <property type="entry name" value="SAM-dependent_MTases_sf"/>
</dbReference>
<gene>
    <name evidence="1" type="ORF">FRACYDRAFT_268470</name>
</gene>
<dbReference type="EMBL" id="KV784356">
    <property type="protein sequence ID" value="OEU18851.1"/>
    <property type="molecule type" value="Genomic_DNA"/>
</dbReference>
<dbReference type="Proteomes" id="UP000095751">
    <property type="component" value="Unassembled WGS sequence"/>
</dbReference>
<dbReference type="Gene3D" id="3.40.50.150">
    <property type="entry name" value="Vaccinia Virus protein VP39"/>
    <property type="match status" value="1"/>
</dbReference>
<proteinExistence type="predicted"/>
<evidence type="ECO:0000313" key="1">
    <source>
        <dbReference type="EMBL" id="OEU18851.1"/>
    </source>
</evidence>
<dbReference type="OrthoDB" id="1723750at2759"/>
<keyword evidence="2" id="KW-1185">Reference proteome</keyword>
<evidence type="ECO:0000313" key="2">
    <source>
        <dbReference type="Proteomes" id="UP000095751"/>
    </source>
</evidence>
<reference evidence="1 2" key="1">
    <citation type="submission" date="2016-09" db="EMBL/GenBank/DDBJ databases">
        <title>Extensive genetic diversity and differential bi-allelic expression allows diatom success in the polar Southern Ocean.</title>
        <authorList>
            <consortium name="DOE Joint Genome Institute"/>
            <person name="Mock T."/>
            <person name="Otillar R.P."/>
            <person name="Strauss J."/>
            <person name="Dupont C."/>
            <person name="Frickenhaus S."/>
            <person name="Maumus F."/>
            <person name="Mcmullan M."/>
            <person name="Sanges R."/>
            <person name="Schmutz J."/>
            <person name="Toseland A."/>
            <person name="Valas R."/>
            <person name="Veluchamy A."/>
            <person name="Ward B.J."/>
            <person name="Allen A."/>
            <person name="Barry K."/>
            <person name="Falciatore A."/>
            <person name="Ferrante M."/>
            <person name="Fortunato A.E."/>
            <person name="Gloeckner G."/>
            <person name="Gruber A."/>
            <person name="Hipkin R."/>
            <person name="Janech M."/>
            <person name="Kroth P."/>
            <person name="Leese F."/>
            <person name="Lindquist E."/>
            <person name="Lyon B.R."/>
            <person name="Martin J."/>
            <person name="Mayer C."/>
            <person name="Parker M."/>
            <person name="Quesneville H."/>
            <person name="Raymond J."/>
            <person name="Uhlig C."/>
            <person name="Valentin K.U."/>
            <person name="Worden A.Z."/>
            <person name="Armbrust E.V."/>
            <person name="Bowler C."/>
            <person name="Green B."/>
            <person name="Moulton V."/>
            <person name="Van Oosterhout C."/>
            <person name="Grigoriev I."/>
        </authorList>
    </citation>
    <scope>NUCLEOTIDE SEQUENCE [LARGE SCALE GENOMIC DNA]</scope>
    <source>
        <strain evidence="1 2">CCMP1102</strain>
    </source>
</reference>
<protein>
    <submittedName>
        <fullName evidence="1">Uncharacterized protein</fullName>
    </submittedName>
</protein>
<name>A0A1E7FL10_9STRA</name>
<accession>A0A1E7FL10</accession>